<dbReference type="RefSeq" id="WP_085492859.1">
    <property type="nucleotide sequence ID" value="NZ_FXAZ01000001.1"/>
</dbReference>
<keyword evidence="9" id="KW-1185">Reference proteome</keyword>
<gene>
    <name evidence="8" type="ORF">SAMN06295960_0611</name>
</gene>
<evidence type="ECO:0000256" key="1">
    <source>
        <dbReference type="ARBA" id="ARBA00004117"/>
    </source>
</evidence>
<proteinExistence type="inferred from homology"/>
<accession>A0A1X7INR4</accession>
<keyword evidence="4 6" id="KW-0975">Bacterial flagellum</keyword>
<evidence type="ECO:0000259" key="7">
    <source>
        <dbReference type="Pfam" id="PF00460"/>
    </source>
</evidence>
<dbReference type="PANTHER" id="PTHR30435:SF12">
    <property type="entry name" value="FLAGELLAR BASAL BODY ROD PROTEIN FLGB"/>
    <property type="match status" value="1"/>
</dbReference>
<comment type="subunit">
    <text evidence="6">The basal body constitutes a major portion of the flagellar organelle and consists of a number of rings mounted on a central rod.</text>
</comment>
<dbReference type="PROSITE" id="PS00588">
    <property type="entry name" value="FLAGELLA_BB_ROD"/>
    <property type="match status" value="1"/>
</dbReference>
<comment type="subcellular location">
    <subcellularLocation>
        <location evidence="1 6">Bacterial flagellum basal body</location>
    </subcellularLocation>
</comment>
<dbReference type="NCBIfam" id="TIGR01396">
    <property type="entry name" value="FlgB"/>
    <property type="match status" value="1"/>
</dbReference>
<keyword evidence="8" id="KW-0969">Cilium</keyword>
<dbReference type="InterPro" id="IPR019776">
    <property type="entry name" value="Flagellar_basal_body_rod_CS"/>
</dbReference>
<dbReference type="EMBL" id="FXAZ01000001">
    <property type="protein sequence ID" value="SMG16065.1"/>
    <property type="molecule type" value="Genomic_DNA"/>
</dbReference>
<sequence>MNLLGGVHFKQLEGALQAASARQNVISNNLANVDTPHFKRSEVQFESLLREQLTGGTLTGRLTNAKHIPIGPSQSVPKWQAVTDQSTVVGNNGNNVSIDVEMANEAENQLKYYTYIRQINHDINMKRTAMDVRR</sequence>
<dbReference type="PIRSF" id="PIRSF002889">
    <property type="entry name" value="Rod_FlgB"/>
    <property type="match status" value="1"/>
</dbReference>
<dbReference type="Proteomes" id="UP000193834">
    <property type="component" value="Unassembled WGS sequence"/>
</dbReference>
<evidence type="ECO:0000256" key="4">
    <source>
        <dbReference type="ARBA" id="ARBA00023143"/>
    </source>
</evidence>
<evidence type="ECO:0000256" key="6">
    <source>
        <dbReference type="PIRNR" id="PIRNR002889"/>
    </source>
</evidence>
<dbReference type="GO" id="GO:0030694">
    <property type="term" value="C:bacterial-type flagellum basal body, rod"/>
    <property type="evidence" value="ECO:0007669"/>
    <property type="project" value="InterPro"/>
</dbReference>
<dbReference type="PANTHER" id="PTHR30435">
    <property type="entry name" value="FLAGELLAR PROTEIN"/>
    <property type="match status" value="1"/>
</dbReference>
<dbReference type="InterPro" id="IPR006300">
    <property type="entry name" value="FlgB"/>
</dbReference>
<evidence type="ECO:0000256" key="2">
    <source>
        <dbReference type="ARBA" id="ARBA00009677"/>
    </source>
</evidence>
<evidence type="ECO:0000256" key="5">
    <source>
        <dbReference type="ARBA" id="ARBA00024934"/>
    </source>
</evidence>
<comment type="similarity">
    <text evidence="2 6">Belongs to the flagella basal body rod proteins family.</text>
</comment>
<reference evidence="8 9" key="1">
    <citation type="submission" date="2017-04" db="EMBL/GenBank/DDBJ databases">
        <authorList>
            <person name="Afonso C.L."/>
            <person name="Miller P.J."/>
            <person name="Scott M.A."/>
            <person name="Spackman E."/>
            <person name="Goraichik I."/>
            <person name="Dimitrov K.M."/>
            <person name="Suarez D.L."/>
            <person name="Swayne D.E."/>
        </authorList>
    </citation>
    <scope>NUCLEOTIDE SEQUENCE [LARGE SCALE GENOMIC DNA]</scope>
    <source>
        <strain evidence="8 9">11</strain>
    </source>
</reference>
<comment type="function">
    <text evidence="5 6">Structural component of flagellum, the bacterial motility apparatus. Part of the rod structure of flagellar basal body.</text>
</comment>
<name>A0A1X7INR4_9BACL</name>
<evidence type="ECO:0000256" key="3">
    <source>
        <dbReference type="ARBA" id="ARBA00014376"/>
    </source>
</evidence>
<evidence type="ECO:0000313" key="9">
    <source>
        <dbReference type="Proteomes" id="UP000193834"/>
    </source>
</evidence>
<protein>
    <recommendedName>
        <fullName evidence="3 6">Flagellar basal body rod protein FlgB</fullName>
    </recommendedName>
</protein>
<keyword evidence="8" id="KW-0282">Flagellum</keyword>
<dbReference type="STRING" id="1852522.SAMN06295960_0611"/>
<feature type="domain" description="Flagellar basal body rod protein N-terminal" evidence="7">
    <location>
        <begin position="13"/>
        <end position="39"/>
    </location>
</feature>
<evidence type="ECO:0000313" key="8">
    <source>
        <dbReference type="EMBL" id="SMG16065.1"/>
    </source>
</evidence>
<keyword evidence="8" id="KW-0966">Cell projection</keyword>
<dbReference type="Pfam" id="PF00460">
    <property type="entry name" value="Flg_bb_rod"/>
    <property type="match status" value="1"/>
</dbReference>
<organism evidence="8 9">
    <name type="scientific">Paenibacillus aquistagni</name>
    <dbReference type="NCBI Taxonomy" id="1852522"/>
    <lineage>
        <taxon>Bacteria</taxon>
        <taxon>Bacillati</taxon>
        <taxon>Bacillota</taxon>
        <taxon>Bacilli</taxon>
        <taxon>Bacillales</taxon>
        <taxon>Paenibacillaceae</taxon>
        <taxon>Paenibacillus</taxon>
    </lineage>
</organism>
<dbReference type="InterPro" id="IPR001444">
    <property type="entry name" value="Flag_bb_rod_N"/>
</dbReference>
<dbReference type="GO" id="GO:0071978">
    <property type="term" value="P:bacterial-type flagellum-dependent swarming motility"/>
    <property type="evidence" value="ECO:0007669"/>
    <property type="project" value="TreeGrafter"/>
</dbReference>
<dbReference type="OrthoDB" id="9792068at2"/>
<dbReference type="AlphaFoldDB" id="A0A1X7INR4"/>